<protein>
    <submittedName>
        <fullName evidence="2">Uncharacterized protein</fullName>
    </submittedName>
</protein>
<gene>
    <name evidence="2" type="ORF">M2256_000681</name>
</gene>
<evidence type="ECO:0000256" key="1">
    <source>
        <dbReference type="SAM" id="MobiDB-lite"/>
    </source>
</evidence>
<dbReference type="Proteomes" id="UP001207687">
    <property type="component" value="Unassembled WGS sequence"/>
</dbReference>
<dbReference type="EMBL" id="JAOQNN010000001">
    <property type="protein sequence ID" value="MCW2280223.1"/>
    <property type="molecule type" value="Genomic_DNA"/>
</dbReference>
<reference evidence="2" key="1">
    <citation type="submission" date="2023-08" db="EMBL/GenBank/DDBJ databases">
        <title>Genomic analyses of the natural microbiome of Caenorhabditis elegans.</title>
        <authorList>
            <person name="Samuel B."/>
        </authorList>
    </citation>
    <scope>NUCLEOTIDE SEQUENCE</scope>
    <source>
        <strain evidence="2">BIGb0220</strain>
    </source>
</reference>
<sequence length="78" mass="9315">MKRTKKFNGSKFKNKWKNSSLNIKFKNKDKKFILQKSDLNLFVIPDKEVLKREKEAIENRKSSWALPRPTRTTNMTKS</sequence>
<dbReference type="RefSeq" id="WP_264653788.1">
    <property type="nucleotide sequence ID" value="NZ_JAOQNN010000001.1"/>
</dbReference>
<accession>A0AAW5TNA2</accession>
<evidence type="ECO:0000313" key="2">
    <source>
        <dbReference type="EMBL" id="MCW2280223.1"/>
    </source>
</evidence>
<comment type="caution">
    <text evidence="2">The sequence shown here is derived from an EMBL/GenBank/DDBJ whole genome shotgun (WGS) entry which is preliminary data.</text>
</comment>
<evidence type="ECO:0000313" key="3">
    <source>
        <dbReference type="Proteomes" id="UP001207687"/>
    </source>
</evidence>
<proteinExistence type="predicted"/>
<feature type="region of interest" description="Disordered" evidence="1">
    <location>
        <begin position="58"/>
        <end position="78"/>
    </location>
</feature>
<name>A0AAW5TNA2_9LACT</name>
<organism evidence="2 3">
    <name type="scientific">Lactococcus lactis</name>
    <dbReference type="NCBI Taxonomy" id="1358"/>
    <lineage>
        <taxon>Bacteria</taxon>
        <taxon>Bacillati</taxon>
        <taxon>Bacillota</taxon>
        <taxon>Bacilli</taxon>
        <taxon>Lactobacillales</taxon>
        <taxon>Streptococcaceae</taxon>
        <taxon>Lactococcus</taxon>
    </lineage>
</organism>
<dbReference type="AlphaFoldDB" id="A0AAW5TNA2"/>